<protein>
    <submittedName>
        <fullName evidence="2">Fic/DOC family protein</fullName>
    </submittedName>
</protein>
<proteinExistence type="predicted"/>
<dbReference type="InterPro" id="IPR036597">
    <property type="entry name" value="Fido-like_dom_sf"/>
</dbReference>
<comment type="caution">
    <text evidence="2">The sequence shown here is derived from an EMBL/GenBank/DDBJ whole genome shotgun (WGS) entry which is preliminary data.</text>
</comment>
<dbReference type="Pfam" id="PF02661">
    <property type="entry name" value="Fic"/>
    <property type="match status" value="1"/>
</dbReference>
<evidence type="ECO:0000259" key="1">
    <source>
        <dbReference type="PROSITE" id="PS51459"/>
    </source>
</evidence>
<gene>
    <name evidence="2" type="ORF">DFR29_11835</name>
</gene>
<name>A0A4R6YN82_9GAMM</name>
<dbReference type="AlphaFoldDB" id="A0A4R6YN82"/>
<dbReference type="PROSITE" id="PS51459">
    <property type="entry name" value="FIDO"/>
    <property type="match status" value="1"/>
</dbReference>
<dbReference type="RefSeq" id="WP_166654294.1">
    <property type="nucleotide sequence ID" value="NZ_SNZH01000018.1"/>
</dbReference>
<evidence type="ECO:0000313" key="2">
    <source>
        <dbReference type="EMBL" id="TDR38892.1"/>
    </source>
</evidence>
<accession>A0A4R6YN82</accession>
<keyword evidence="3" id="KW-1185">Reference proteome</keyword>
<organism evidence="2 3">
    <name type="scientific">Tahibacter aquaticus</name>
    <dbReference type="NCBI Taxonomy" id="520092"/>
    <lineage>
        <taxon>Bacteria</taxon>
        <taxon>Pseudomonadati</taxon>
        <taxon>Pseudomonadota</taxon>
        <taxon>Gammaproteobacteria</taxon>
        <taxon>Lysobacterales</taxon>
        <taxon>Rhodanobacteraceae</taxon>
        <taxon>Tahibacter</taxon>
    </lineage>
</organism>
<reference evidence="2 3" key="1">
    <citation type="submission" date="2019-03" db="EMBL/GenBank/DDBJ databases">
        <title>Genomic Encyclopedia of Type Strains, Phase IV (KMG-IV): sequencing the most valuable type-strain genomes for metagenomic binning, comparative biology and taxonomic classification.</title>
        <authorList>
            <person name="Goeker M."/>
        </authorList>
    </citation>
    <scope>NUCLEOTIDE SEQUENCE [LARGE SCALE GENOMIC DNA]</scope>
    <source>
        <strain evidence="2 3">DSM 21667</strain>
    </source>
</reference>
<sequence length="354" mass="39183">MADFVRLTSASTGRRRIAVGNIRKLFDDRRAKDIESVAEKSIVKVHPIFHAPFHYYLAPFALSSKLWQTRIDTPATLTTPDSPAPNVTPVFGLACALNRAYRPIRTSNWLFGKAINRIHAAMIEATGGPEVSKARRQGELMFSVGAAQVLSPAASDVPVLLRELTAALRHGQSTLPLTHRLYAAFEISLIHPFVDGNGRLMRAVAASHDRTACRTGALCRAIAVFLQGRQKLWNFTLPLALRGDAVALWDHFARCVYASSRLLHSVDDAAQRYQLRWGVGRSDIRSSADALLIASAVLSDRQFSRLRQGSSSHIRRTAEQLFQPVLLNDKKFKWINSGAQQFVGETAGFLIAQF</sequence>
<dbReference type="SUPFAM" id="SSF140931">
    <property type="entry name" value="Fic-like"/>
    <property type="match status" value="1"/>
</dbReference>
<evidence type="ECO:0000313" key="3">
    <source>
        <dbReference type="Proteomes" id="UP000295293"/>
    </source>
</evidence>
<dbReference type="InterPro" id="IPR003812">
    <property type="entry name" value="Fido"/>
</dbReference>
<dbReference type="EMBL" id="SNZH01000018">
    <property type="protein sequence ID" value="TDR38892.1"/>
    <property type="molecule type" value="Genomic_DNA"/>
</dbReference>
<dbReference type="Gene3D" id="1.10.3290.10">
    <property type="entry name" value="Fido-like domain"/>
    <property type="match status" value="1"/>
</dbReference>
<dbReference type="Proteomes" id="UP000295293">
    <property type="component" value="Unassembled WGS sequence"/>
</dbReference>
<feature type="domain" description="Fido" evidence="1">
    <location>
        <begin position="110"/>
        <end position="255"/>
    </location>
</feature>